<evidence type="ECO:0000313" key="1">
    <source>
        <dbReference type="EMBL" id="ALF00781.1"/>
    </source>
</evidence>
<protein>
    <submittedName>
        <fullName evidence="1">Uncharacterized protein</fullName>
    </submittedName>
</protein>
<organism evidence="1 2">
    <name type="scientific">Arthrobacter phage Jessica</name>
    <dbReference type="NCBI Taxonomy" id="1698362"/>
    <lineage>
        <taxon>Viruses</taxon>
        <taxon>Duplodnaviria</taxon>
        <taxon>Heunggongvirae</taxon>
        <taxon>Uroviricota</taxon>
        <taxon>Caudoviricetes</taxon>
        <taxon>Decurrovirus</taxon>
        <taxon>Decurrovirus decurro</taxon>
    </lineage>
</organism>
<gene>
    <name evidence="1" type="ORF">SEA_JESSICA_26</name>
</gene>
<sequence>MTGLSQTTVDQAKQTAVNMEAIANSYQKTMEWNRQEYIKDATTDKWPQYIAALSEWQIHAQRATTARLMYEAIAHAYHLTEVWARCKALPTAADAAR</sequence>
<dbReference type="EMBL" id="KT355473">
    <property type="protein sequence ID" value="ALF00781.1"/>
    <property type="molecule type" value="Genomic_DNA"/>
</dbReference>
<evidence type="ECO:0000313" key="2">
    <source>
        <dbReference type="Proteomes" id="UP000224848"/>
    </source>
</evidence>
<accession>A0A0M3UKH3</accession>
<name>A0A0M3UKH3_9CAUD</name>
<proteinExistence type="predicted"/>
<dbReference type="Proteomes" id="UP000224848">
    <property type="component" value="Segment"/>
</dbReference>
<reference evidence="1 2" key="1">
    <citation type="submission" date="2015-07" db="EMBL/GenBank/DDBJ databases">
        <authorList>
            <person name="Pizzorno M.C."/>
            <person name="Stowe E.L."/>
            <person name="Benjamin A.K."/>
            <person name="Blasi C.J."/>
            <person name="Forster G.L."/>
            <person name="Garrett A.H."/>
            <person name="Le A.T."/>
            <person name="Li S."/>
            <person name="Lu I."/>
            <person name="McGinnis J.H."/>
            <person name="Medrano J.E."/>
            <person name="Otero K.L."/>
            <person name="Pinamont W.J."/>
            <person name="Ball S.L."/>
            <person name="Bradley K.W."/>
            <person name="Asai D.J."/>
            <person name="Bowman C.A."/>
            <person name="Russell D.A."/>
            <person name="Pope W.H."/>
            <person name="Jacobs-Sera D."/>
            <person name="Hendrix R.W."/>
            <person name="Hatfull G.F."/>
        </authorList>
    </citation>
    <scope>NUCLEOTIDE SEQUENCE [LARGE SCALE GENOMIC DNA]</scope>
</reference>